<dbReference type="SUPFAM" id="SSF53474">
    <property type="entry name" value="alpha/beta-Hydrolases"/>
    <property type="match status" value="1"/>
</dbReference>
<evidence type="ECO:0000259" key="6">
    <source>
        <dbReference type="Pfam" id="PF00930"/>
    </source>
</evidence>
<feature type="domain" description="Dipeptidylpeptidase IV N-terminal" evidence="6">
    <location>
        <begin position="102"/>
        <end position="468"/>
    </location>
</feature>
<dbReference type="Proteomes" id="UP001566132">
    <property type="component" value="Unassembled WGS sequence"/>
</dbReference>
<comment type="similarity">
    <text evidence="1">Belongs to the peptidase S9B family. DPPIV subfamily.</text>
</comment>
<dbReference type="PANTHER" id="PTHR11731:SF154">
    <property type="entry name" value="VENOM DIPEPTIDYL PEPTIDASE 4-LIKE PROTEIN"/>
    <property type="match status" value="1"/>
</dbReference>
<dbReference type="FunFam" id="3.40.50.1820:FF:000003">
    <property type="entry name" value="Dipeptidyl peptidase 4"/>
    <property type="match status" value="1"/>
</dbReference>
<gene>
    <name evidence="7" type="ORF">ABEB36_010240</name>
</gene>
<comment type="caution">
    <text evidence="7">The sequence shown here is derived from an EMBL/GenBank/DDBJ whole genome shotgun (WGS) entry which is preliminary data.</text>
</comment>
<dbReference type="AlphaFoldDB" id="A0ABD1EJH6"/>
<evidence type="ECO:0000313" key="7">
    <source>
        <dbReference type="EMBL" id="KAL1494674.1"/>
    </source>
</evidence>
<dbReference type="InterPro" id="IPR029058">
    <property type="entry name" value="AB_hydrolase_fold"/>
</dbReference>
<dbReference type="Gene3D" id="2.140.10.30">
    <property type="entry name" value="Dipeptidylpeptidase IV, N-terminal domain"/>
    <property type="match status" value="1"/>
</dbReference>
<protein>
    <recommendedName>
        <fullName evidence="3">Venom dipeptidyl peptidase 4</fullName>
    </recommendedName>
</protein>
<dbReference type="EMBL" id="JBDJPC010000007">
    <property type="protein sequence ID" value="KAL1494674.1"/>
    <property type="molecule type" value="Genomic_DNA"/>
</dbReference>
<evidence type="ECO:0000256" key="2">
    <source>
        <dbReference type="ARBA" id="ARBA00023180"/>
    </source>
</evidence>
<dbReference type="InterPro" id="IPR002469">
    <property type="entry name" value="Peptidase_S9B_N"/>
</dbReference>
<dbReference type="Pfam" id="PF00326">
    <property type="entry name" value="Peptidase_S9"/>
    <property type="match status" value="1"/>
</dbReference>
<reference evidence="7 8" key="1">
    <citation type="submission" date="2024-05" db="EMBL/GenBank/DDBJ databases">
        <title>Genetic variation in Jamaican populations of the coffee berry borer (Hypothenemus hampei).</title>
        <authorList>
            <person name="Errbii M."/>
            <person name="Myrie A."/>
        </authorList>
    </citation>
    <scope>NUCLEOTIDE SEQUENCE [LARGE SCALE GENOMIC DNA]</scope>
    <source>
        <strain evidence="7">JA-Hopewell-2020-01-JO</strain>
        <tissue evidence="7">Whole body</tissue>
    </source>
</reference>
<feature type="signal peptide" evidence="4">
    <location>
        <begin position="1"/>
        <end position="19"/>
    </location>
</feature>
<dbReference type="Pfam" id="PF00930">
    <property type="entry name" value="DPPIV_N"/>
    <property type="match status" value="1"/>
</dbReference>
<evidence type="ECO:0000313" key="8">
    <source>
        <dbReference type="Proteomes" id="UP001566132"/>
    </source>
</evidence>
<name>A0ABD1EJH6_HYPHA</name>
<feature type="domain" description="Peptidase S9 prolyl oligopeptidase catalytic" evidence="5">
    <location>
        <begin position="558"/>
        <end position="756"/>
    </location>
</feature>
<evidence type="ECO:0000256" key="1">
    <source>
        <dbReference type="ARBA" id="ARBA00010036"/>
    </source>
</evidence>
<organism evidence="7 8">
    <name type="scientific">Hypothenemus hampei</name>
    <name type="common">Coffee berry borer</name>
    <dbReference type="NCBI Taxonomy" id="57062"/>
    <lineage>
        <taxon>Eukaryota</taxon>
        <taxon>Metazoa</taxon>
        <taxon>Ecdysozoa</taxon>
        <taxon>Arthropoda</taxon>
        <taxon>Hexapoda</taxon>
        <taxon>Insecta</taxon>
        <taxon>Pterygota</taxon>
        <taxon>Neoptera</taxon>
        <taxon>Endopterygota</taxon>
        <taxon>Coleoptera</taxon>
        <taxon>Polyphaga</taxon>
        <taxon>Cucujiformia</taxon>
        <taxon>Curculionidae</taxon>
        <taxon>Scolytinae</taxon>
        <taxon>Hypothenemus</taxon>
    </lineage>
</organism>
<keyword evidence="2" id="KW-0325">Glycoprotein</keyword>
<keyword evidence="8" id="KW-1185">Reference proteome</keyword>
<feature type="chain" id="PRO_5044795474" description="Venom dipeptidyl peptidase 4" evidence="4">
    <location>
        <begin position="20"/>
        <end position="765"/>
    </location>
</feature>
<evidence type="ECO:0000256" key="4">
    <source>
        <dbReference type="SAM" id="SignalP"/>
    </source>
</evidence>
<dbReference type="Gene3D" id="3.40.50.1820">
    <property type="entry name" value="alpha/beta hydrolase"/>
    <property type="match status" value="1"/>
</dbReference>
<proteinExistence type="inferred from homology"/>
<accession>A0ABD1EJH6</accession>
<evidence type="ECO:0000256" key="3">
    <source>
        <dbReference type="ARBA" id="ARBA00072929"/>
    </source>
</evidence>
<evidence type="ECO:0000259" key="5">
    <source>
        <dbReference type="Pfam" id="PF00326"/>
    </source>
</evidence>
<dbReference type="InterPro" id="IPR050278">
    <property type="entry name" value="Serine_Prot_S9B/DPPIV"/>
</dbReference>
<keyword evidence="4" id="KW-0732">Signal</keyword>
<dbReference type="SUPFAM" id="SSF82171">
    <property type="entry name" value="DPP6 N-terminal domain-like"/>
    <property type="match status" value="1"/>
</dbReference>
<dbReference type="PANTHER" id="PTHR11731">
    <property type="entry name" value="PROTEASE FAMILY S9B,C DIPEPTIDYL-PEPTIDASE IV-RELATED"/>
    <property type="match status" value="1"/>
</dbReference>
<dbReference type="InterPro" id="IPR001375">
    <property type="entry name" value="Peptidase_S9_cat"/>
</dbReference>
<sequence>MGKFDVILRVLIIANVIVARRIDSNEIHLRDDEDKTPFTLEEYFSGYFSASGWNGTWLTDENFLFRKTDGNYYKFDVSTKTYNYFLNGSFLDQYSGASMSLSPDETYVLIRYGVSSVFRHSTTASYAVYDIADDAYYDINDKNPVQLAKFDTMGHAFIYVYLNDIYYLPSVVDVANPIRITENGEEGVIYNGVPDWVYEEEVLGSGSALWFSPDGNYLAYAKFNDTNVKGFTYFIYGTPGDLEDQYPTVRDIKYPKVGEVNPIVETFIYNINTRDTTPIKLVSSIENSEENNDYILYDIKWISNEELVMISTNRVQNSSIIIRCNLEGDCDEEVSYNQSDGWLSPAIPTYSSNGTLRLEILPRPYENDFFDHLVLFDISTNTSKTLTYGNRVVTTIYGWNEDENLIYYGGSVNDTPSQQQVSVVNILTLEDRCLTCDYMVDDELCKYAGASFNSLLTYFIKTCQGPNPAYVVLQSLTNESDVYVWNENLAVRERLSAKLRHTEQDILVPLSSNFTARVRLSLPPNFNSSLKYPAVVNVYAGPNSNQINDAFSSGVMNYFVTNRSYIYIYIDARGSGRDGTNKMFQIYRRMGTVEIEDQIEVTKYLQLNYPFIDANRTGIWGWSYGGFASTWALVKDTEKVFKFALAVAPVTSFIYYDSIYTERYMGLPTETDNLLGYNNTDITRNAEALRGRLYFIIHGNADDNVHYQNAMLLVKALETADISFWQQSYPDENHSLTNVYRHLYHTIDSFWARAFEIEDPPLIVW</sequence>